<accession>A0A2U3CQ54</accession>
<dbReference type="EMBL" id="CP064935">
    <property type="protein sequence ID" value="QPK12712.1"/>
    <property type="molecule type" value="Genomic_DNA"/>
</dbReference>
<dbReference type="AlphaFoldDB" id="A0A2U3CQ54"/>
<proteinExistence type="predicted"/>
<sequence>MPHKNAATGRRRRAWRILLASVVAGARWEAAGPAITFAAGAAFAGLADAALLVVKATMTQKS</sequence>
<geneLocation type="plasmid" evidence="1 2">
    <name>pBS3d</name>
</geneLocation>
<dbReference type="Proteomes" id="UP000540266">
    <property type="component" value="Plasmid pBS3d"/>
</dbReference>
<evidence type="ECO:0000313" key="2">
    <source>
        <dbReference type="Proteomes" id="UP000540266"/>
    </source>
</evidence>
<gene>
    <name evidence="1" type="ORF">HER27_032570</name>
</gene>
<keyword evidence="1" id="KW-0614">Plasmid</keyword>
<evidence type="ECO:0000313" key="1">
    <source>
        <dbReference type="EMBL" id="QPK12712.1"/>
    </source>
</evidence>
<dbReference type="RefSeq" id="WP_010006213.1">
    <property type="nucleotide sequence ID" value="NZ_CP013541.1"/>
</dbReference>
<reference evidence="1 2" key="1">
    <citation type="submission" date="2020-11" db="EMBL/GenBank/DDBJ databases">
        <title>Indigenous Rhizobia Nodulating Common beans in Western Kenya.</title>
        <authorList>
            <person name="Wekesa C.S."/>
            <person name="Oelmueller R."/>
            <person name="Furch A.C."/>
        </authorList>
    </citation>
    <scope>NUCLEOTIDE SEQUENCE [LARGE SCALE GENOMIC DNA]</scope>
    <source>
        <strain evidence="2">BS3</strain>
        <plasmid evidence="1 2">pBS3d</plasmid>
    </source>
</reference>
<name>A0A2U3CQ54_9HYPH</name>
<protein>
    <submittedName>
        <fullName evidence="1">Uncharacterized protein</fullName>
    </submittedName>
</protein>
<organism evidence="1 2">
    <name type="scientific">Rhizobium phaseoli</name>
    <dbReference type="NCBI Taxonomy" id="396"/>
    <lineage>
        <taxon>Bacteria</taxon>
        <taxon>Pseudomonadati</taxon>
        <taxon>Pseudomonadota</taxon>
        <taxon>Alphaproteobacteria</taxon>
        <taxon>Hyphomicrobiales</taxon>
        <taxon>Rhizobiaceae</taxon>
        <taxon>Rhizobium/Agrobacterium group</taxon>
        <taxon>Rhizobium</taxon>
    </lineage>
</organism>